<feature type="compositionally biased region" description="Basic and acidic residues" evidence="1">
    <location>
        <begin position="45"/>
        <end position="79"/>
    </location>
</feature>
<evidence type="ECO:0000313" key="2">
    <source>
        <dbReference type="EMBL" id="KAL0374738.1"/>
    </source>
</evidence>
<dbReference type="PANTHER" id="PTHR31182">
    <property type="entry name" value="C2 NT-TYPE DOMAIN-CONTAINING PROTEIN"/>
    <property type="match status" value="1"/>
</dbReference>
<feature type="region of interest" description="Disordered" evidence="1">
    <location>
        <begin position="41"/>
        <end position="79"/>
    </location>
</feature>
<organism evidence="2">
    <name type="scientific">Sesamum radiatum</name>
    <name type="common">Black benniseed</name>
    <dbReference type="NCBI Taxonomy" id="300843"/>
    <lineage>
        <taxon>Eukaryota</taxon>
        <taxon>Viridiplantae</taxon>
        <taxon>Streptophyta</taxon>
        <taxon>Embryophyta</taxon>
        <taxon>Tracheophyta</taxon>
        <taxon>Spermatophyta</taxon>
        <taxon>Magnoliopsida</taxon>
        <taxon>eudicotyledons</taxon>
        <taxon>Gunneridae</taxon>
        <taxon>Pentapetalae</taxon>
        <taxon>asterids</taxon>
        <taxon>lamiids</taxon>
        <taxon>Lamiales</taxon>
        <taxon>Pedaliaceae</taxon>
        <taxon>Sesamum</taxon>
    </lineage>
</organism>
<gene>
    <name evidence="2" type="ORF">Sradi_3389500</name>
</gene>
<evidence type="ECO:0000256" key="1">
    <source>
        <dbReference type="SAM" id="MobiDB-lite"/>
    </source>
</evidence>
<dbReference type="EMBL" id="JACGWJ010000014">
    <property type="protein sequence ID" value="KAL0374738.1"/>
    <property type="molecule type" value="Genomic_DNA"/>
</dbReference>
<accession>A0AAW2R4F8</accession>
<reference evidence="2" key="1">
    <citation type="submission" date="2020-06" db="EMBL/GenBank/DDBJ databases">
        <authorList>
            <person name="Li T."/>
            <person name="Hu X."/>
            <person name="Zhang T."/>
            <person name="Song X."/>
            <person name="Zhang H."/>
            <person name="Dai N."/>
            <person name="Sheng W."/>
            <person name="Hou X."/>
            <person name="Wei L."/>
        </authorList>
    </citation>
    <scope>NUCLEOTIDE SEQUENCE</scope>
    <source>
        <strain evidence="2">G02</strain>
        <tissue evidence="2">Leaf</tissue>
    </source>
</reference>
<sequence length="170" mass="18751">MVEADAYYIIDTLGERLHEGCNQAYILKFDINTTIYNLPSTSQSSEEKSVGEQRTFSEDSKDGIVVTRPEDSREKEKEEEVVCRGKESCKEYIKNFLAAIPIRELQADIKKGLTMSTPLHHRLQIEFHYTQLQEPASTSPPAVAVTSTSTAPAVTSTAPAVDVAISEVAA</sequence>
<name>A0AAW2R4F8_SESRA</name>
<protein>
    <submittedName>
        <fullName evidence="2">Uncharacterized protein</fullName>
    </submittedName>
</protein>
<proteinExistence type="predicted"/>
<comment type="caution">
    <text evidence="2">The sequence shown here is derived from an EMBL/GenBank/DDBJ whole genome shotgun (WGS) entry which is preliminary data.</text>
</comment>
<dbReference type="AlphaFoldDB" id="A0AAW2R4F8"/>
<dbReference type="PANTHER" id="PTHR31182:SF15">
    <property type="entry name" value="F26K24.5 PROTEIN"/>
    <property type="match status" value="1"/>
</dbReference>
<reference evidence="2" key="2">
    <citation type="journal article" date="2024" name="Plant">
        <title>Genomic evolution and insights into agronomic trait innovations of Sesamum species.</title>
        <authorList>
            <person name="Miao H."/>
            <person name="Wang L."/>
            <person name="Qu L."/>
            <person name="Liu H."/>
            <person name="Sun Y."/>
            <person name="Le M."/>
            <person name="Wang Q."/>
            <person name="Wei S."/>
            <person name="Zheng Y."/>
            <person name="Lin W."/>
            <person name="Duan Y."/>
            <person name="Cao H."/>
            <person name="Xiong S."/>
            <person name="Wang X."/>
            <person name="Wei L."/>
            <person name="Li C."/>
            <person name="Ma Q."/>
            <person name="Ju M."/>
            <person name="Zhao R."/>
            <person name="Li G."/>
            <person name="Mu C."/>
            <person name="Tian Q."/>
            <person name="Mei H."/>
            <person name="Zhang T."/>
            <person name="Gao T."/>
            <person name="Zhang H."/>
        </authorList>
    </citation>
    <scope>NUCLEOTIDE SEQUENCE</scope>
    <source>
        <strain evidence="2">G02</strain>
    </source>
</reference>